<keyword evidence="3 5" id="KW-1133">Transmembrane helix</keyword>
<dbReference type="Proteomes" id="UP000596092">
    <property type="component" value="Chromosome"/>
</dbReference>
<evidence type="ECO:0000256" key="5">
    <source>
        <dbReference type="SAM" id="Phobius"/>
    </source>
</evidence>
<dbReference type="Pfam" id="PF07264">
    <property type="entry name" value="EI24"/>
    <property type="match status" value="1"/>
</dbReference>
<sequence length="265" mass="30177">MPITAPPSPDDRHQTPWVAFSRSLVFLVTSPRLLGWSLILIILTGSLTWLGYLYTVDLINQLTGNFFVNQPAVEHFWHWPVLWGWTLLKWIYLILTRVIAFYLAFIFSYSLTTPGYVFLSSWTGDRYCDQAKTGEAAFSLSGVLVDLIEGIKIGGLGLVVTVVALVLNFMPVLGQASVFLLYVFYSTLMFIDFPSSRYRWSLGQKLAWLRQHTWPSFRLGLFPALISMVPLLNVFLMAFFFPLFTVHATLNFLEIEGRRASVSTL</sequence>
<dbReference type="InterPro" id="IPR059112">
    <property type="entry name" value="CysZ/EI24"/>
</dbReference>
<feature type="transmembrane region" description="Helical" evidence="5">
    <location>
        <begin position="219"/>
        <end position="244"/>
    </location>
</feature>
<dbReference type="EMBL" id="CP054140">
    <property type="protein sequence ID" value="QQG66781.1"/>
    <property type="molecule type" value="Genomic_DNA"/>
</dbReference>
<feature type="transmembrane region" description="Helical" evidence="5">
    <location>
        <begin position="90"/>
        <end position="111"/>
    </location>
</feature>
<protein>
    <submittedName>
        <fullName evidence="6">EI24 domain-containing protein</fullName>
    </submittedName>
</protein>
<evidence type="ECO:0000256" key="1">
    <source>
        <dbReference type="ARBA" id="ARBA00004141"/>
    </source>
</evidence>
<proteinExistence type="predicted"/>
<comment type="subcellular location">
    <subcellularLocation>
        <location evidence="1">Membrane</location>
        <topology evidence="1">Multi-pass membrane protein</topology>
    </subcellularLocation>
</comment>
<evidence type="ECO:0000256" key="4">
    <source>
        <dbReference type="ARBA" id="ARBA00023136"/>
    </source>
</evidence>
<dbReference type="AlphaFoldDB" id="A0A7T5VFH4"/>
<evidence type="ECO:0000256" key="2">
    <source>
        <dbReference type="ARBA" id="ARBA00022692"/>
    </source>
</evidence>
<dbReference type="KEGG" id="dog:HP555_13365"/>
<evidence type="ECO:0000313" key="7">
    <source>
        <dbReference type="Proteomes" id="UP000596092"/>
    </source>
</evidence>
<keyword evidence="4 5" id="KW-0472">Membrane</keyword>
<reference evidence="6 7" key="1">
    <citation type="submission" date="2020-05" db="EMBL/GenBank/DDBJ databases">
        <title>Complete genome of Desulfobulbus oligotrophicus.</title>
        <authorList>
            <person name="Podar M."/>
        </authorList>
    </citation>
    <scope>NUCLEOTIDE SEQUENCE [LARGE SCALE GENOMIC DNA]</scope>
    <source>
        <strain evidence="6 7">Prop6</strain>
    </source>
</reference>
<feature type="transmembrane region" description="Helical" evidence="5">
    <location>
        <begin position="179"/>
        <end position="198"/>
    </location>
</feature>
<gene>
    <name evidence="6" type="ORF">HP555_13365</name>
</gene>
<feature type="transmembrane region" description="Helical" evidence="5">
    <location>
        <begin position="153"/>
        <end position="173"/>
    </location>
</feature>
<accession>A0A7T5VFH4</accession>
<organism evidence="6 7">
    <name type="scientific">Desulfobulbus oligotrophicus</name>
    <dbReference type="NCBI Taxonomy" id="1909699"/>
    <lineage>
        <taxon>Bacteria</taxon>
        <taxon>Pseudomonadati</taxon>
        <taxon>Thermodesulfobacteriota</taxon>
        <taxon>Desulfobulbia</taxon>
        <taxon>Desulfobulbales</taxon>
        <taxon>Desulfobulbaceae</taxon>
        <taxon>Desulfobulbus</taxon>
    </lineage>
</organism>
<name>A0A7T5VFH4_9BACT</name>
<feature type="transmembrane region" description="Helical" evidence="5">
    <location>
        <begin position="33"/>
        <end position="54"/>
    </location>
</feature>
<keyword evidence="7" id="KW-1185">Reference proteome</keyword>
<evidence type="ECO:0000313" key="6">
    <source>
        <dbReference type="EMBL" id="QQG66781.1"/>
    </source>
</evidence>
<keyword evidence="2 5" id="KW-0812">Transmembrane</keyword>
<dbReference type="RefSeq" id="WP_199263066.1">
    <property type="nucleotide sequence ID" value="NZ_CP054140.1"/>
</dbReference>
<evidence type="ECO:0000256" key="3">
    <source>
        <dbReference type="ARBA" id="ARBA00022989"/>
    </source>
</evidence>